<dbReference type="AlphaFoldDB" id="A0A382W152"/>
<proteinExistence type="predicted"/>
<sequence length="61" mass="6453">VALLLLAGVATQLTTPGRVDHWWERASELPVVVQAAGITAAILTFDVLGPTGVAPFIYFAF</sequence>
<protein>
    <submittedName>
        <fullName evidence="2">Uncharacterized protein</fullName>
    </submittedName>
</protein>
<name>A0A382W152_9ZZZZ</name>
<accession>A0A382W152</accession>
<dbReference type="EMBL" id="UINC01156194">
    <property type="protein sequence ID" value="SVD52473.1"/>
    <property type="molecule type" value="Genomic_DNA"/>
</dbReference>
<gene>
    <name evidence="2" type="ORF">METZ01_LOCUS405327</name>
</gene>
<organism evidence="2">
    <name type="scientific">marine metagenome</name>
    <dbReference type="NCBI Taxonomy" id="408172"/>
    <lineage>
        <taxon>unclassified sequences</taxon>
        <taxon>metagenomes</taxon>
        <taxon>ecological metagenomes</taxon>
    </lineage>
</organism>
<keyword evidence="1" id="KW-1133">Transmembrane helix</keyword>
<keyword evidence="1" id="KW-0472">Membrane</keyword>
<evidence type="ECO:0000313" key="2">
    <source>
        <dbReference type="EMBL" id="SVD52473.1"/>
    </source>
</evidence>
<feature type="non-terminal residue" evidence="2">
    <location>
        <position position="1"/>
    </location>
</feature>
<feature type="transmembrane region" description="Helical" evidence="1">
    <location>
        <begin position="32"/>
        <end position="59"/>
    </location>
</feature>
<evidence type="ECO:0000256" key="1">
    <source>
        <dbReference type="SAM" id="Phobius"/>
    </source>
</evidence>
<keyword evidence="1" id="KW-0812">Transmembrane</keyword>
<reference evidence="2" key="1">
    <citation type="submission" date="2018-05" db="EMBL/GenBank/DDBJ databases">
        <authorList>
            <person name="Lanie J.A."/>
            <person name="Ng W.-L."/>
            <person name="Kazmierczak K.M."/>
            <person name="Andrzejewski T.M."/>
            <person name="Davidsen T.M."/>
            <person name="Wayne K.J."/>
            <person name="Tettelin H."/>
            <person name="Glass J.I."/>
            <person name="Rusch D."/>
            <person name="Podicherti R."/>
            <person name="Tsui H.-C.T."/>
            <person name="Winkler M.E."/>
        </authorList>
    </citation>
    <scope>NUCLEOTIDE SEQUENCE</scope>
</reference>